<organism evidence="2 3">
    <name type="scientific">Elysia crispata</name>
    <name type="common">lettuce slug</name>
    <dbReference type="NCBI Taxonomy" id="231223"/>
    <lineage>
        <taxon>Eukaryota</taxon>
        <taxon>Metazoa</taxon>
        <taxon>Spiralia</taxon>
        <taxon>Lophotrochozoa</taxon>
        <taxon>Mollusca</taxon>
        <taxon>Gastropoda</taxon>
        <taxon>Heterobranchia</taxon>
        <taxon>Euthyneura</taxon>
        <taxon>Panpulmonata</taxon>
        <taxon>Sacoglossa</taxon>
        <taxon>Placobranchoidea</taxon>
        <taxon>Plakobranchidae</taxon>
        <taxon>Elysia</taxon>
    </lineage>
</organism>
<dbReference type="EMBL" id="JAWDGP010004098">
    <property type="protein sequence ID" value="KAK3767887.1"/>
    <property type="molecule type" value="Genomic_DNA"/>
</dbReference>
<dbReference type="AlphaFoldDB" id="A0AAE0ZEI2"/>
<reference evidence="2" key="1">
    <citation type="journal article" date="2023" name="G3 (Bethesda)">
        <title>A reference genome for the long-term kleptoplast-retaining sea slug Elysia crispata morphotype clarki.</title>
        <authorList>
            <person name="Eastman K.E."/>
            <person name="Pendleton A.L."/>
            <person name="Shaikh M.A."/>
            <person name="Suttiyut T."/>
            <person name="Ogas R."/>
            <person name="Tomko P."/>
            <person name="Gavelis G."/>
            <person name="Widhalm J.R."/>
            <person name="Wisecaver J.H."/>
        </authorList>
    </citation>
    <scope>NUCLEOTIDE SEQUENCE</scope>
    <source>
        <strain evidence="2">ECLA1</strain>
    </source>
</reference>
<proteinExistence type="predicted"/>
<dbReference type="Proteomes" id="UP001283361">
    <property type="component" value="Unassembled WGS sequence"/>
</dbReference>
<feature type="signal peptide" evidence="1">
    <location>
        <begin position="1"/>
        <end position="28"/>
    </location>
</feature>
<comment type="caution">
    <text evidence="2">The sequence shown here is derived from an EMBL/GenBank/DDBJ whole genome shotgun (WGS) entry which is preliminary data.</text>
</comment>
<evidence type="ECO:0000256" key="1">
    <source>
        <dbReference type="SAM" id="SignalP"/>
    </source>
</evidence>
<protein>
    <submittedName>
        <fullName evidence="2">Uncharacterized protein</fullName>
    </submittedName>
</protein>
<evidence type="ECO:0000313" key="3">
    <source>
        <dbReference type="Proteomes" id="UP001283361"/>
    </source>
</evidence>
<feature type="chain" id="PRO_5041937502" evidence="1">
    <location>
        <begin position="29"/>
        <end position="126"/>
    </location>
</feature>
<evidence type="ECO:0000313" key="2">
    <source>
        <dbReference type="EMBL" id="KAK3767887.1"/>
    </source>
</evidence>
<keyword evidence="3" id="KW-1185">Reference proteome</keyword>
<keyword evidence="1" id="KW-0732">Signal</keyword>
<accession>A0AAE0ZEI2</accession>
<name>A0AAE0ZEI2_9GAST</name>
<gene>
    <name evidence="2" type="ORF">RRG08_059216</name>
</gene>
<sequence>MHNTLCSFSVPLPPLALIVLVILAVSEAAIFLPSLAQPISYTCFDALNSRCCAQILALTSARLKKCLQRTVECRNSGVQEQWSVGTVECRNSGVQEQWSAGTVECRNSGVQEQWSAGTVECRNSGV</sequence>